<gene>
    <name evidence="1" type="ORF">B1A_01452</name>
</gene>
<proteinExistence type="predicted"/>
<sequence>EYKMEMLRDDFFLEVVSHKHFSPRLIEWISATSRLRNVRSFDYQNHVRNVLANPRAIWSHAFNHQISPAARTVLLILYSLGLSAELIEVEPAWRALNALGVEKINRATEPTDYLNALKELDNAFVTYRGGRAEFLNPSVREMVAAEIGDSPELALDLVSVAYRFRQLAAILELAEQQDNGSIRQVMTQNGTVLHGSMCRLVRTSSFRWDVRANGRNVGTFVDVAREERLVHVGKAASLLGLPLLRALFESEVHALCAQYEVSGCYFKDATALIGAFDEHPQLKTGNGAALQRELLD</sequence>
<dbReference type="AlphaFoldDB" id="T1C356"/>
<evidence type="ECO:0000313" key="1">
    <source>
        <dbReference type="EMBL" id="EQD79901.1"/>
    </source>
</evidence>
<name>T1C356_9ZZZZ</name>
<accession>T1C356</accession>
<reference evidence="1" key="2">
    <citation type="journal article" date="2014" name="ISME J.">
        <title>Microbial stratification in low pH oxic and suboxic macroscopic growths along an acid mine drainage.</title>
        <authorList>
            <person name="Mendez-Garcia C."/>
            <person name="Mesa V."/>
            <person name="Sprenger R.R."/>
            <person name="Richter M."/>
            <person name="Diez M.S."/>
            <person name="Solano J."/>
            <person name="Bargiela R."/>
            <person name="Golyshina O.V."/>
            <person name="Manteca A."/>
            <person name="Ramos J.L."/>
            <person name="Gallego J.R."/>
            <person name="Llorente I."/>
            <person name="Martins Dos Santos V.A."/>
            <person name="Jensen O.N."/>
            <person name="Pelaez A.I."/>
            <person name="Sanchez J."/>
            <person name="Ferrer M."/>
        </authorList>
    </citation>
    <scope>NUCLEOTIDE SEQUENCE</scope>
</reference>
<organism evidence="1">
    <name type="scientific">mine drainage metagenome</name>
    <dbReference type="NCBI Taxonomy" id="410659"/>
    <lineage>
        <taxon>unclassified sequences</taxon>
        <taxon>metagenomes</taxon>
        <taxon>ecological metagenomes</taxon>
    </lineage>
</organism>
<reference evidence="1" key="1">
    <citation type="submission" date="2013-08" db="EMBL/GenBank/DDBJ databases">
        <authorList>
            <person name="Mendez C."/>
            <person name="Richter M."/>
            <person name="Ferrer M."/>
            <person name="Sanchez J."/>
        </authorList>
    </citation>
    <scope>NUCLEOTIDE SEQUENCE</scope>
</reference>
<feature type="non-terminal residue" evidence="1">
    <location>
        <position position="296"/>
    </location>
</feature>
<comment type="caution">
    <text evidence="1">The sequence shown here is derived from an EMBL/GenBank/DDBJ whole genome shotgun (WGS) entry which is preliminary data.</text>
</comment>
<feature type="non-terminal residue" evidence="1">
    <location>
        <position position="1"/>
    </location>
</feature>
<dbReference type="EMBL" id="AUZX01001107">
    <property type="protein sequence ID" value="EQD79901.1"/>
    <property type="molecule type" value="Genomic_DNA"/>
</dbReference>
<protein>
    <submittedName>
        <fullName evidence="1">Uncharacterized protein</fullName>
    </submittedName>
</protein>